<evidence type="ECO:0000313" key="2">
    <source>
        <dbReference type="Proteomes" id="UP000828251"/>
    </source>
</evidence>
<dbReference type="EMBL" id="JAIQCV010000012">
    <property type="protein sequence ID" value="KAH1039853.1"/>
    <property type="molecule type" value="Genomic_DNA"/>
</dbReference>
<feature type="non-terminal residue" evidence="1">
    <location>
        <position position="65"/>
    </location>
</feature>
<keyword evidence="2" id="KW-1185">Reference proteome</keyword>
<sequence>SFYTTTSVPTILLTNAIDISNDDNFDVDYICGTNEKSIFSTIIIWDTIYLYVDGVTNTLGIIVLP</sequence>
<dbReference type="AlphaFoldDB" id="A0A9D3ZJI5"/>
<gene>
    <name evidence="1" type="ORF">J1N35_041596</name>
</gene>
<organism evidence="1 2">
    <name type="scientific">Gossypium stocksii</name>
    <dbReference type="NCBI Taxonomy" id="47602"/>
    <lineage>
        <taxon>Eukaryota</taxon>
        <taxon>Viridiplantae</taxon>
        <taxon>Streptophyta</taxon>
        <taxon>Embryophyta</taxon>
        <taxon>Tracheophyta</taxon>
        <taxon>Spermatophyta</taxon>
        <taxon>Magnoliopsida</taxon>
        <taxon>eudicotyledons</taxon>
        <taxon>Gunneridae</taxon>
        <taxon>Pentapetalae</taxon>
        <taxon>rosids</taxon>
        <taxon>malvids</taxon>
        <taxon>Malvales</taxon>
        <taxon>Malvaceae</taxon>
        <taxon>Malvoideae</taxon>
        <taxon>Gossypium</taxon>
    </lineage>
</organism>
<proteinExistence type="predicted"/>
<comment type="caution">
    <text evidence="1">The sequence shown here is derived from an EMBL/GenBank/DDBJ whole genome shotgun (WGS) entry which is preliminary data.</text>
</comment>
<evidence type="ECO:0000313" key="1">
    <source>
        <dbReference type="EMBL" id="KAH1039853.1"/>
    </source>
</evidence>
<accession>A0A9D3ZJI5</accession>
<name>A0A9D3ZJI5_9ROSI</name>
<feature type="non-terminal residue" evidence="1">
    <location>
        <position position="1"/>
    </location>
</feature>
<protein>
    <submittedName>
        <fullName evidence="1">Uncharacterized protein</fullName>
    </submittedName>
</protein>
<dbReference type="Proteomes" id="UP000828251">
    <property type="component" value="Unassembled WGS sequence"/>
</dbReference>
<reference evidence="1 2" key="1">
    <citation type="journal article" date="2021" name="Plant Biotechnol. J.">
        <title>Multi-omics assisted identification of the key and species-specific regulatory components of drought-tolerant mechanisms in Gossypium stocksii.</title>
        <authorList>
            <person name="Yu D."/>
            <person name="Ke L."/>
            <person name="Zhang D."/>
            <person name="Wu Y."/>
            <person name="Sun Y."/>
            <person name="Mei J."/>
            <person name="Sun J."/>
            <person name="Sun Y."/>
        </authorList>
    </citation>
    <scope>NUCLEOTIDE SEQUENCE [LARGE SCALE GENOMIC DNA]</scope>
    <source>
        <strain evidence="2">cv. E1</strain>
        <tissue evidence="1">Leaf</tissue>
    </source>
</reference>